<proteinExistence type="predicted"/>
<dbReference type="Proteomes" id="UP000317909">
    <property type="component" value="Chromosome"/>
</dbReference>
<feature type="transmembrane region" description="Helical" evidence="2">
    <location>
        <begin position="30"/>
        <end position="49"/>
    </location>
</feature>
<dbReference type="KEGG" id="llh:I41_29590"/>
<dbReference type="RefSeq" id="WP_145433372.1">
    <property type="nucleotide sequence ID" value="NZ_CP036339.1"/>
</dbReference>
<evidence type="ECO:0000313" key="4">
    <source>
        <dbReference type="Proteomes" id="UP000317909"/>
    </source>
</evidence>
<accession>A0A517TZG3</accession>
<sequence length="69" mass="7626">MSKENHGNHHGHHDHGHPQHKTGGGLHKDWRAWAVVLLMVAAMAVYTLTFDESIEPGEPEQQEVPAAAE</sequence>
<keyword evidence="2" id="KW-1133">Transmembrane helix</keyword>
<evidence type="ECO:0000256" key="1">
    <source>
        <dbReference type="SAM" id="MobiDB-lite"/>
    </source>
</evidence>
<name>A0A517TZG3_9BACT</name>
<evidence type="ECO:0000313" key="3">
    <source>
        <dbReference type="EMBL" id="QDT73768.1"/>
    </source>
</evidence>
<keyword evidence="2" id="KW-0812">Transmembrane</keyword>
<dbReference type="AlphaFoldDB" id="A0A517TZG3"/>
<dbReference type="EMBL" id="CP036339">
    <property type="protein sequence ID" value="QDT73768.1"/>
    <property type="molecule type" value="Genomic_DNA"/>
</dbReference>
<keyword evidence="4" id="KW-1185">Reference proteome</keyword>
<organism evidence="3 4">
    <name type="scientific">Lacipirellula limnantheis</name>
    <dbReference type="NCBI Taxonomy" id="2528024"/>
    <lineage>
        <taxon>Bacteria</taxon>
        <taxon>Pseudomonadati</taxon>
        <taxon>Planctomycetota</taxon>
        <taxon>Planctomycetia</taxon>
        <taxon>Pirellulales</taxon>
        <taxon>Lacipirellulaceae</taxon>
        <taxon>Lacipirellula</taxon>
    </lineage>
</organism>
<keyword evidence="2" id="KW-0472">Membrane</keyword>
<reference evidence="3 4" key="1">
    <citation type="submission" date="2019-02" db="EMBL/GenBank/DDBJ databases">
        <title>Deep-cultivation of Planctomycetes and their phenomic and genomic characterization uncovers novel biology.</title>
        <authorList>
            <person name="Wiegand S."/>
            <person name="Jogler M."/>
            <person name="Boedeker C."/>
            <person name="Pinto D."/>
            <person name="Vollmers J."/>
            <person name="Rivas-Marin E."/>
            <person name="Kohn T."/>
            <person name="Peeters S.H."/>
            <person name="Heuer A."/>
            <person name="Rast P."/>
            <person name="Oberbeckmann S."/>
            <person name="Bunk B."/>
            <person name="Jeske O."/>
            <person name="Meyerdierks A."/>
            <person name="Storesund J.E."/>
            <person name="Kallscheuer N."/>
            <person name="Luecker S."/>
            <person name="Lage O.M."/>
            <person name="Pohl T."/>
            <person name="Merkel B.J."/>
            <person name="Hornburger P."/>
            <person name="Mueller R.-W."/>
            <person name="Bruemmer F."/>
            <person name="Labrenz M."/>
            <person name="Spormann A.M."/>
            <person name="Op den Camp H."/>
            <person name="Overmann J."/>
            <person name="Amann R."/>
            <person name="Jetten M.S.M."/>
            <person name="Mascher T."/>
            <person name="Medema M.H."/>
            <person name="Devos D.P."/>
            <person name="Kaster A.-K."/>
            <person name="Ovreas L."/>
            <person name="Rohde M."/>
            <person name="Galperin M.Y."/>
            <person name="Jogler C."/>
        </authorList>
    </citation>
    <scope>NUCLEOTIDE SEQUENCE [LARGE SCALE GENOMIC DNA]</scope>
    <source>
        <strain evidence="3 4">I41</strain>
    </source>
</reference>
<gene>
    <name evidence="3" type="ORF">I41_29590</name>
</gene>
<feature type="region of interest" description="Disordered" evidence="1">
    <location>
        <begin position="1"/>
        <end position="25"/>
    </location>
</feature>
<feature type="compositionally biased region" description="Basic residues" evidence="1">
    <location>
        <begin position="8"/>
        <end position="20"/>
    </location>
</feature>
<evidence type="ECO:0000256" key="2">
    <source>
        <dbReference type="SAM" id="Phobius"/>
    </source>
</evidence>
<protein>
    <submittedName>
        <fullName evidence="3">Uncharacterized protein</fullName>
    </submittedName>
</protein>